<gene>
    <name evidence="2" type="ORF">C5C51_05795</name>
</gene>
<dbReference type="PANTHER" id="PTHR22642:SF2">
    <property type="entry name" value="PROTEIN LONG AFTER FAR-RED 3"/>
    <property type="match status" value="1"/>
</dbReference>
<accession>A0A2S5Y760</accession>
<proteinExistence type="predicted"/>
<evidence type="ECO:0000313" key="3">
    <source>
        <dbReference type="Proteomes" id="UP000237966"/>
    </source>
</evidence>
<dbReference type="Proteomes" id="UP000237966">
    <property type="component" value="Unassembled WGS sequence"/>
</dbReference>
<dbReference type="Gene3D" id="3.20.20.140">
    <property type="entry name" value="Metal-dependent hydrolases"/>
    <property type="match status" value="1"/>
</dbReference>
<dbReference type="SUPFAM" id="SSF51556">
    <property type="entry name" value="Metallo-dependent hydrolases"/>
    <property type="match status" value="1"/>
</dbReference>
<dbReference type="InterPro" id="IPR032466">
    <property type="entry name" value="Metal_Hydrolase"/>
</dbReference>
<dbReference type="GeneID" id="93667155"/>
<dbReference type="Gene3D" id="3.10.310.70">
    <property type="match status" value="1"/>
</dbReference>
<reference evidence="2 3" key="1">
    <citation type="submission" date="2018-02" db="EMBL/GenBank/DDBJ databases">
        <title>Bacteriophage NCPPB3778 and a type I-E CRISPR drive the evolution of the US Biological Select Agent, Rathayibacter toxicus.</title>
        <authorList>
            <person name="Davis E.W.II."/>
            <person name="Tabima J.F."/>
            <person name="Weisberg A.J."/>
            <person name="Lopes L.D."/>
            <person name="Wiseman M.S."/>
            <person name="Wiseman M.S."/>
            <person name="Pupko T."/>
            <person name="Belcher M.S."/>
            <person name="Sechler A.J."/>
            <person name="Tancos M.A."/>
            <person name="Schroeder B.K."/>
            <person name="Murray T.D."/>
            <person name="Luster D.G."/>
            <person name="Schneider W.L."/>
            <person name="Rogers E."/>
            <person name="Andreote F.D."/>
            <person name="Grunwald N.J."/>
            <person name="Putnam M.L."/>
            <person name="Chang J.H."/>
        </authorList>
    </citation>
    <scope>NUCLEOTIDE SEQUENCE [LARGE SCALE GENOMIC DNA]</scope>
    <source>
        <strain evidence="2 3">FH99</strain>
    </source>
</reference>
<feature type="domain" description="Amidohydrolase 3" evidence="1">
    <location>
        <begin position="2"/>
        <end position="374"/>
    </location>
</feature>
<organism evidence="2 3">
    <name type="scientific">Rathayibacter toxicus</name>
    <dbReference type="NCBI Taxonomy" id="145458"/>
    <lineage>
        <taxon>Bacteria</taxon>
        <taxon>Bacillati</taxon>
        <taxon>Actinomycetota</taxon>
        <taxon>Actinomycetes</taxon>
        <taxon>Micrococcales</taxon>
        <taxon>Microbacteriaceae</taxon>
        <taxon>Rathayibacter</taxon>
    </lineage>
</organism>
<dbReference type="RefSeq" id="WP_051210058.1">
    <property type="nucleotide sequence ID" value="NZ_CP010848.1"/>
</dbReference>
<sequence length="376" mass="40641">MWPDAPTTALLDDMVPTRPVALISGDLHAAWLNSAAYRRYDFARRDDLLRENQCFELVTALGVLSDDTLDALVDAAARRAAARGVVGIVDLEMRWNPGDWLRRFARGTRSLRVDTGIYREHLDRVIEAGLRSGDALEGGEGLLRMGPLKVLVDGSLNTRTAYCAQPYNGQEGRGILTLQHEELNEILARAVAADICATVHAIGDAAVLLALDALSRVGGGRIEHAQLVGVADVPRFAHLGVVASVQPAHALDDREVAEHYWAGRTDRIFPLRSLVDSGATMAFGSDAPVAPLDPWLAISAAVTRARCGETPWHPEQRLTLAEAITASTRARHLHPRAGDPADLVAVDHDPVIADPDALRTMPVALTLVAGRATYER</sequence>
<dbReference type="PANTHER" id="PTHR22642">
    <property type="entry name" value="IMIDAZOLONEPROPIONASE"/>
    <property type="match status" value="1"/>
</dbReference>
<dbReference type="EMBL" id="PSWU01000007">
    <property type="protein sequence ID" value="PPI15294.1"/>
    <property type="molecule type" value="Genomic_DNA"/>
</dbReference>
<name>A0A2S5Y760_9MICO</name>
<dbReference type="GO" id="GO:0016787">
    <property type="term" value="F:hydrolase activity"/>
    <property type="evidence" value="ECO:0007669"/>
    <property type="project" value="UniProtKB-KW"/>
</dbReference>
<protein>
    <submittedName>
        <fullName evidence="2">Amidohydrolase</fullName>
    </submittedName>
</protein>
<evidence type="ECO:0000259" key="1">
    <source>
        <dbReference type="Pfam" id="PF07969"/>
    </source>
</evidence>
<dbReference type="KEGG" id="rtc:APU90_00455"/>
<evidence type="ECO:0000313" key="2">
    <source>
        <dbReference type="EMBL" id="PPI15294.1"/>
    </source>
</evidence>
<dbReference type="AlphaFoldDB" id="A0A2S5Y760"/>
<dbReference type="InterPro" id="IPR013108">
    <property type="entry name" value="Amidohydro_3"/>
</dbReference>
<keyword evidence="2" id="KW-0378">Hydrolase</keyword>
<dbReference type="Pfam" id="PF07969">
    <property type="entry name" value="Amidohydro_3"/>
    <property type="match status" value="1"/>
</dbReference>
<comment type="caution">
    <text evidence="2">The sequence shown here is derived from an EMBL/GenBank/DDBJ whole genome shotgun (WGS) entry which is preliminary data.</text>
</comment>